<evidence type="ECO:0000256" key="3">
    <source>
        <dbReference type="ARBA" id="ARBA00022723"/>
    </source>
</evidence>
<keyword evidence="4 7" id="KW-0560">Oxidoreductase</keyword>
<dbReference type="Pfam" id="PF00067">
    <property type="entry name" value="p450"/>
    <property type="match status" value="1"/>
</dbReference>
<keyword evidence="5" id="KW-0408">Iron</keyword>
<dbReference type="AlphaFoldDB" id="K0K2Z8"/>
<dbReference type="KEGG" id="sesp:BN6_54120"/>
<dbReference type="EC" id="1.14.-.-" evidence="7"/>
<evidence type="ECO:0000313" key="8">
    <source>
        <dbReference type="Proteomes" id="UP000006281"/>
    </source>
</evidence>
<dbReference type="PANTHER" id="PTHR46696:SF1">
    <property type="entry name" value="CYTOCHROME P450 YJIB-RELATED"/>
    <property type="match status" value="1"/>
</dbReference>
<dbReference type="GO" id="GO:0004497">
    <property type="term" value="F:monooxygenase activity"/>
    <property type="evidence" value="ECO:0007669"/>
    <property type="project" value="UniProtKB-KW"/>
</dbReference>
<proteinExistence type="inferred from homology"/>
<dbReference type="PANTHER" id="PTHR46696">
    <property type="entry name" value="P450, PUTATIVE (EUROFUNG)-RELATED"/>
    <property type="match status" value="1"/>
</dbReference>
<keyword evidence="3" id="KW-0479">Metal-binding</keyword>
<dbReference type="STRING" id="1179773.BN6_54120"/>
<evidence type="ECO:0000256" key="4">
    <source>
        <dbReference type="ARBA" id="ARBA00023002"/>
    </source>
</evidence>
<dbReference type="GO" id="GO:0020037">
    <property type="term" value="F:heme binding"/>
    <property type="evidence" value="ECO:0007669"/>
    <property type="project" value="InterPro"/>
</dbReference>
<keyword evidence="2" id="KW-0349">Heme</keyword>
<evidence type="ECO:0000256" key="6">
    <source>
        <dbReference type="ARBA" id="ARBA00023033"/>
    </source>
</evidence>
<dbReference type="SUPFAM" id="SSF48264">
    <property type="entry name" value="Cytochrome P450"/>
    <property type="match status" value="1"/>
</dbReference>
<dbReference type="Proteomes" id="UP000006281">
    <property type="component" value="Chromosome"/>
</dbReference>
<dbReference type="GO" id="GO:0016705">
    <property type="term" value="F:oxidoreductase activity, acting on paired donors, with incorporation or reduction of molecular oxygen"/>
    <property type="evidence" value="ECO:0007669"/>
    <property type="project" value="InterPro"/>
</dbReference>
<dbReference type="eggNOG" id="COG2124">
    <property type="taxonomic scope" value="Bacteria"/>
</dbReference>
<evidence type="ECO:0000256" key="1">
    <source>
        <dbReference type="ARBA" id="ARBA00010617"/>
    </source>
</evidence>
<evidence type="ECO:0000256" key="5">
    <source>
        <dbReference type="ARBA" id="ARBA00023004"/>
    </source>
</evidence>
<dbReference type="FunFam" id="1.10.630.10:FF:000018">
    <property type="entry name" value="Cytochrome P450 monooxygenase"/>
    <property type="match status" value="1"/>
</dbReference>
<gene>
    <name evidence="7" type="ordered locus">BN6_54120</name>
</gene>
<dbReference type="BioCyc" id="SESP1179773:BN6_RS26160-MONOMER"/>
<sequence>MSDQAGAALRPVDPDNPFGAAFFDAPHAVFDWLREHRPVARVRLPNGLDAWLVTRYEDVQSVLTDSRLTNDTRRYPDAWRDLDWSSPAGDMISAYGTSLSSVDVPEHGVLRALVAGAFTTRRAEELRPRVAGIAAELLADLPDEFDLLSRYAVPLSVTVMCELLGIPDRDRPVFVDFVRRTVADDAADVEALRVAAQRAFELVGGYVGERRREHHDDLMGSVVRAAQRRAMPDVDVVTFLFHLAVAGFDTTGAFIGNVVEGLLRDPGLSALVRTDRSAVPALVEEFLRAEGSARLGVWRFTTTEVEVGGTRIPEGELVVVALNSANRDEARFACPHAVDPARDARAHLAFGRGPHRCTGAALARVEAQVAIEVLVRAAPGLAFAVDPAGLRRRSVVTLNGRRSLPVRLGRAIPPS</sequence>
<keyword evidence="6" id="KW-0503">Monooxygenase</keyword>
<dbReference type="OrthoDB" id="142769at2"/>
<dbReference type="Gene3D" id="1.10.630.10">
    <property type="entry name" value="Cytochrome P450"/>
    <property type="match status" value="1"/>
</dbReference>
<evidence type="ECO:0000256" key="2">
    <source>
        <dbReference type="ARBA" id="ARBA00022617"/>
    </source>
</evidence>
<evidence type="ECO:0000313" key="7">
    <source>
        <dbReference type="EMBL" id="CCH32671.1"/>
    </source>
</evidence>
<name>K0K2Z8_SACES</name>
<dbReference type="GO" id="GO:0005506">
    <property type="term" value="F:iron ion binding"/>
    <property type="evidence" value="ECO:0007669"/>
    <property type="project" value="InterPro"/>
</dbReference>
<organism evidence="7 8">
    <name type="scientific">Saccharothrix espanaensis (strain ATCC 51144 / DSM 44229 / JCM 9112 / NBRC 15066 / NRRL 15764)</name>
    <dbReference type="NCBI Taxonomy" id="1179773"/>
    <lineage>
        <taxon>Bacteria</taxon>
        <taxon>Bacillati</taxon>
        <taxon>Actinomycetota</taxon>
        <taxon>Actinomycetes</taxon>
        <taxon>Pseudonocardiales</taxon>
        <taxon>Pseudonocardiaceae</taxon>
        <taxon>Saccharothrix</taxon>
    </lineage>
</organism>
<dbReference type="InterPro" id="IPR036396">
    <property type="entry name" value="Cyt_P450_sf"/>
</dbReference>
<keyword evidence="8" id="KW-1185">Reference proteome</keyword>
<dbReference type="PRINTS" id="PR00359">
    <property type="entry name" value="BP450"/>
</dbReference>
<dbReference type="HOGENOM" id="CLU_033716_1_0_11"/>
<accession>K0K2Z8</accession>
<dbReference type="InterPro" id="IPR002397">
    <property type="entry name" value="Cyt_P450_B"/>
</dbReference>
<dbReference type="PATRIC" id="fig|1179773.3.peg.5454"/>
<dbReference type="EMBL" id="HE804045">
    <property type="protein sequence ID" value="CCH32671.1"/>
    <property type="molecule type" value="Genomic_DNA"/>
</dbReference>
<dbReference type="InterPro" id="IPR001128">
    <property type="entry name" value="Cyt_P450"/>
</dbReference>
<reference evidence="7 8" key="1">
    <citation type="journal article" date="2012" name="BMC Genomics">
        <title>Complete genome sequence of Saccharothrix espanaensis DSM 44229T and comparison to the other completely sequenced Pseudonocardiaceae.</title>
        <authorList>
            <person name="Strobel T."/>
            <person name="Al-Dilaimi A."/>
            <person name="Blom J."/>
            <person name="Gessner A."/>
            <person name="Kalinowski J."/>
            <person name="Luzhetska M."/>
            <person name="Puhler A."/>
            <person name="Szczepanowski R."/>
            <person name="Bechthold A."/>
            <person name="Ruckert C."/>
        </authorList>
    </citation>
    <scope>NUCLEOTIDE SEQUENCE [LARGE SCALE GENOMIC DNA]</scope>
    <source>
        <strain evidence="8">ATCC 51144 / DSM 44229 / JCM 9112 / NBRC 15066 / NRRL 15764</strain>
    </source>
</reference>
<protein>
    <submittedName>
        <fullName evidence="7">Cytochrome P450 family protein</fullName>
        <ecNumber evidence="7">1.14.-.-</ecNumber>
    </submittedName>
</protein>
<dbReference type="RefSeq" id="WP_015102783.1">
    <property type="nucleotide sequence ID" value="NC_019673.1"/>
</dbReference>
<comment type="similarity">
    <text evidence="1">Belongs to the cytochrome P450 family.</text>
</comment>